<proteinExistence type="inferred from homology"/>
<dbReference type="PANTHER" id="PTHR13264">
    <property type="entry name" value="GCIP-INTERACTING PROTEIN P29"/>
    <property type="match status" value="1"/>
</dbReference>
<dbReference type="GO" id="GO:0071013">
    <property type="term" value="C:catalytic step 2 spliceosome"/>
    <property type="evidence" value="ECO:0007669"/>
    <property type="project" value="TreeGrafter"/>
</dbReference>
<dbReference type="OMA" id="LRMKMNA"/>
<dbReference type="GO" id="GO:0000398">
    <property type="term" value="P:mRNA splicing, via spliceosome"/>
    <property type="evidence" value="ECO:0007669"/>
    <property type="project" value="UniProtKB-UniRule"/>
</dbReference>
<reference evidence="9" key="1">
    <citation type="submission" date="2011-05" db="EMBL/GenBank/DDBJ databases">
        <authorList>
            <person name="Richards S.R."/>
            <person name="Qu J."/>
            <person name="Jiang H."/>
            <person name="Jhangiani S.N."/>
            <person name="Agravi P."/>
            <person name="Goodspeed R."/>
            <person name="Gross S."/>
            <person name="Mandapat C."/>
            <person name="Jackson L."/>
            <person name="Mathew T."/>
            <person name="Pu L."/>
            <person name="Thornton R."/>
            <person name="Saada N."/>
            <person name="Wilczek-Boney K.B."/>
            <person name="Lee S."/>
            <person name="Kovar C."/>
            <person name="Wu Y."/>
            <person name="Scherer S.E."/>
            <person name="Worley K.C."/>
            <person name="Muzny D.M."/>
            <person name="Gibbs R."/>
        </authorList>
    </citation>
    <scope>NUCLEOTIDE SEQUENCE</scope>
    <source>
        <strain evidence="9">Brora</strain>
    </source>
</reference>
<dbReference type="InterPro" id="IPR013260">
    <property type="entry name" value="mRNA_splic_SYF2"/>
</dbReference>
<evidence type="ECO:0000256" key="6">
    <source>
        <dbReference type="ARBA" id="ARBA00023242"/>
    </source>
</evidence>
<evidence type="ECO:0000313" key="8">
    <source>
        <dbReference type="EnsemblMetazoa" id="SMAR008782-PA"/>
    </source>
</evidence>
<comment type="subunit">
    <text evidence="7">May be part of a spliceosome complex.</text>
</comment>
<evidence type="ECO:0000256" key="7">
    <source>
        <dbReference type="RuleBase" id="RU367148"/>
    </source>
</evidence>
<name>T1J584_STRMM</name>
<comment type="subcellular location">
    <subcellularLocation>
        <location evidence="1 7">Nucleus</location>
    </subcellularLocation>
</comment>
<evidence type="ECO:0000256" key="1">
    <source>
        <dbReference type="ARBA" id="ARBA00004123"/>
    </source>
</evidence>
<dbReference type="EnsemblMetazoa" id="SMAR008782-RA">
    <property type="protein sequence ID" value="SMAR008782-PA"/>
    <property type="gene ID" value="SMAR008782"/>
</dbReference>
<dbReference type="GO" id="GO:0000974">
    <property type="term" value="C:Prp19 complex"/>
    <property type="evidence" value="ECO:0007669"/>
    <property type="project" value="TreeGrafter"/>
</dbReference>
<sequence length="199" mass="23919">MNIHKNPNRLQKLCDLRLQQNEARKLNYQQVIEEDRLKKLPKNWTAKQKRVDRTLDDEKKRKEAAEKGQIFDIVKLLDIPANMADKIENKKNKKNPDLGFRDYEQATARQYKRLVKEIKPDMDEYNLKREKMGAAFYAGKDTILKGITKDTEERIDKMVKDLEKQVEKRAKFSRRRKFNEDEDVDYICERNIKFNRKLN</sequence>
<keyword evidence="3 7" id="KW-0507">mRNA processing</keyword>
<dbReference type="EMBL" id="JH431854">
    <property type="status" value="NOT_ANNOTATED_CDS"/>
    <property type="molecule type" value="Genomic_DNA"/>
</dbReference>
<evidence type="ECO:0000256" key="4">
    <source>
        <dbReference type="ARBA" id="ARBA00022728"/>
    </source>
</evidence>
<keyword evidence="9" id="KW-1185">Reference proteome</keyword>
<organism evidence="8 9">
    <name type="scientific">Strigamia maritima</name>
    <name type="common">European centipede</name>
    <name type="synonym">Geophilus maritimus</name>
    <dbReference type="NCBI Taxonomy" id="126957"/>
    <lineage>
        <taxon>Eukaryota</taxon>
        <taxon>Metazoa</taxon>
        <taxon>Ecdysozoa</taxon>
        <taxon>Arthropoda</taxon>
        <taxon>Myriapoda</taxon>
        <taxon>Chilopoda</taxon>
        <taxon>Pleurostigmophora</taxon>
        <taxon>Geophilomorpha</taxon>
        <taxon>Linotaeniidae</taxon>
        <taxon>Strigamia</taxon>
    </lineage>
</organism>
<accession>T1J584</accession>
<dbReference type="HOGENOM" id="CLU_051065_3_0_1"/>
<dbReference type="eggNOG" id="KOG2609">
    <property type="taxonomic scope" value="Eukaryota"/>
</dbReference>
<comment type="similarity">
    <text evidence="2 7">Belongs to the SYF2 family.</text>
</comment>
<dbReference type="Proteomes" id="UP000014500">
    <property type="component" value="Unassembled WGS sequence"/>
</dbReference>
<comment type="function">
    <text evidence="7">Involved in pre-mRNA splicing.</text>
</comment>
<evidence type="ECO:0000256" key="2">
    <source>
        <dbReference type="ARBA" id="ARBA00010028"/>
    </source>
</evidence>
<dbReference type="STRING" id="126957.T1J584"/>
<keyword evidence="5 7" id="KW-0508">mRNA splicing</keyword>
<reference evidence="8" key="2">
    <citation type="submission" date="2015-02" db="UniProtKB">
        <authorList>
            <consortium name="EnsemblMetazoa"/>
        </authorList>
    </citation>
    <scope>IDENTIFICATION</scope>
</reference>
<dbReference type="PANTHER" id="PTHR13264:SF5">
    <property type="entry name" value="PRE-MRNA-SPLICING FACTOR SYF2"/>
    <property type="match status" value="1"/>
</dbReference>
<dbReference type="PhylomeDB" id="T1J584"/>
<protein>
    <recommendedName>
        <fullName evidence="7">Pre-mRNA-splicing factor SYF2</fullName>
    </recommendedName>
</protein>
<evidence type="ECO:0000256" key="5">
    <source>
        <dbReference type="ARBA" id="ARBA00023187"/>
    </source>
</evidence>
<keyword evidence="6 7" id="KW-0539">Nucleus</keyword>
<evidence type="ECO:0000313" key="9">
    <source>
        <dbReference type="Proteomes" id="UP000014500"/>
    </source>
</evidence>
<keyword evidence="4 7" id="KW-0747">Spliceosome</keyword>
<dbReference type="AlphaFoldDB" id="T1J584"/>
<evidence type="ECO:0000256" key="3">
    <source>
        <dbReference type="ARBA" id="ARBA00022664"/>
    </source>
</evidence>
<dbReference type="GO" id="GO:0071014">
    <property type="term" value="C:post-mRNA release spliceosomal complex"/>
    <property type="evidence" value="ECO:0007669"/>
    <property type="project" value="TreeGrafter"/>
</dbReference>
<dbReference type="Pfam" id="PF08231">
    <property type="entry name" value="SYF2"/>
    <property type="match status" value="1"/>
</dbReference>